<dbReference type="PANTHER" id="PTHR10218:SF360">
    <property type="entry name" value="GUANINE NUCLEOTIDE-BINDING PROTEIN SUBUNIT ALPHA HOMOLOG"/>
    <property type="match status" value="1"/>
</dbReference>
<dbReference type="Gene3D" id="3.40.50.300">
    <property type="entry name" value="P-loop containing nucleotide triphosphate hydrolases"/>
    <property type="match status" value="2"/>
</dbReference>
<evidence type="ECO:0000313" key="5">
    <source>
        <dbReference type="EMBL" id="KAL0958273.1"/>
    </source>
</evidence>
<organism evidence="5 6">
    <name type="scientific">Hohenbuehelia grisea</name>
    <dbReference type="NCBI Taxonomy" id="104357"/>
    <lineage>
        <taxon>Eukaryota</taxon>
        <taxon>Fungi</taxon>
        <taxon>Dikarya</taxon>
        <taxon>Basidiomycota</taxon>
        <taxon>Agaricomycotina</taxon>
        <taxon>Agaricomycetes</taxon>
        <taxon>Agaricomycetidae</taxon>
        <taxon>Agaricales</taxon>
        <taxon>Pleurotineae</taxon>
        <taxon>Pleurotaceae</taxon>
        <taxon>Hohenbuehelia</taxon>
    </lineage>
</organism>
<dbReference type="PRINTS" id="PR00318">
    <property type="entry name" value="GPROTEINA"/>
</dbReference>
<comment type="caution">
    <text evidence="5">The sequence shown here is derived from an EMBL/GenBank/DDBJ whole genome shotgun (WGS) entry which is preliminary data.</text>
</comment>
<name>A0ABR3JSY0_9AGAR</name>
<dbReference type="EMBL" id="JASNQZ010000004">
    <property type="protein sequence ID" value="KAL0958273.1"/>
    <property type="molecule type" value="Genomic_DNA"/>
</dbReference>
<evidence type="ECO:0000313" key="6">
    <source>
        <dbReference type="Proteomes" id="UP001556367"/>
    </source>
</evidence>
<dbReference type="PANTHER" id="PTHR10218">
    <property type="entry name" value="GTP-BINDING PROTEIN ALPHA SUBUNIT"/>
    <property type="match status" value="1"/>
</dbReference>
<dbReference type="InterPro" id="IPR011025">
    <property type="entry name" value="GproteinA_insert"/>
</dbReference>
<dbReference type="Proteomes" id="UP001556367">
    <property type="component" value="Unassembled WGS sequence"/>
</dbReference>
<dbReference type="Pfam" id="PF00503">
    <property type="entry name" value="G-alpha"/>
    <property type="match status" value="1"/>
</dbReference>
<evidence type="ECO:0008006" key="7">
    <source>
        <dbReference type="Google" id="ProtNLM"/>
    </source>
</evidence>
<reference evidence="6" key="1">
    <citation type="submission" date="2024-06" db="EMBL/GenBank/DDBJ databases">
        <title>Multi-omics analyses provide insights into the biosynthesis of the anticancer antibiotic pleurotin in Hohenbuehelia grisea.</title>
        <authorList>
            <person name="Weaver J.A."/>
            <person name="Alberti F."/>
        </authorList>
    </citation>
    <scope>NUCLEOTIDE SEQUENCE [LARGE SCALE GENOMIC DNA]</scope>
    <source>
        <strain evidence="6">T-177</strain>
    </source>
</reference>
<evidence type="ECO:0000256" key="3">
    <source>
        <dbReference type="ARBA" id="ARBA00023224"/>
    </source>
</evidence>
<dbReference type="PROSITE" id="PS51882">
    <property type="entry name" value="G_ALPHA"/>
    <property type="match status" value="1"/>
</dbReference>
<protein>
    <recommendedName>
        <fullName evidence="7">G-alpha-domain-containing protein</fullName>
    </recommendedName>
</protein>
<gene>
    <name evidence="5" type="ORF">HGRIS_000425</name>
</gene>
<accession>A0ABR3JSY0</accession>
<keyword evidence="3" id="KW-0807">Transducer</keyword>
<keyword evidence="6" id="KW-1185">Reference proteome</keyword>
<dbReference type="Gene3D" id="1.10.400.10">
    <property type="entry name" value="GI Alpha 1, domain 2-like"/>
    <property type="match status" value="1"/>
</dbReference>
<feature type="region of interest" description="Disordered" evidence="4">
    <location>
        <begin position="151"/>
        <end position="178"/>
    </location>
</feature>
<keyword evidence="1" id="KW-0547">Nucleotide-binding</keyword>
<evidence type="ECO:0000256" key="2">
    <source>
        <dbReference type="ARBA" id="ARBA00023134"/>
    </source>
</evidence>
<dbReference type="SUPFAM" id="SSF47895">
    <property type="entry name" value="Transducin (alpha subunit), insertion domain"/>
    <property type="match status" value="1"/>
</dbReference>
<sequence>MSAQGKSIWPWLRSSNSQNSLQQAAEAEARQRSDMIDMELAAERARLQQESKTKILLLGPSEAGKTTVVKNFQLAFTPKSFLAQAAAWLPVIQLNLVHSVNTILDALDLVRSDSAEPEDSEYQSSHTIPEDLRQLGGRIAEKLAELESELSGELYSSAPPPSSRPPSRSDHERPRLQHRLSMVSVRGVTLRHKPTEFQSAFPSWKIVVDRARAILAECAPDIASLWAHPWVRSGLKAQGIHPEHQPGYFLPDAARIASPHYLPTPEDILRARLTTASAEEHSLMLDVGMARKEWLLCDVGGSRSQRGAWAQYFDDAKLVIFVASLTAFDETLAEDSAVNRLTDTLLLWRNICANKLLASVELVLFLNKLDILKAKLENAGVAFVHHVNSFKSRPNDVPTVSKYIKEMFLAQYRQYSSSERKVFAHITCAVDPTAMYPVMGAVRDVILHSYMSQSTPV</sequence>
<dbReference type="SUPFAM" id="SSF52540">
    <property type="entry name" value="P-loop containing nucleoside triphosphate hydrolases"/>
    <property type="match status" value="1"/>
</dbReference>
<evidence type="ECO:0000256" key="4">
    <source>
        <dbReference type="SAM" id="MobiDB-lite"/>
    </source>
</evidence>
<proteinExistence type="predicted"/>
<dbReference type="InterPro" id="IPR027417">
    <property type="entry name" value="P-loop_NTPase"/>
</dbReference>
<keyword evidence="2" id="KW-0342">GTP-binding</keyword>
<dbReference type="InterPro" id="IPR001019">
    <property type="entry name" value="Gprotein_alpha_su"/>
</dbReference>
<dbReference type="SMART" id="SM00275">
    <property type="entry name" value="G_alpha"/>
    <property type="match status" value="1"/>
</dbReference>
<evidence type="ECO:0000256" key="1">
    <source>
        <dbReference type="ARBA" id="ARBA00022741"/>
    </source>
</evidence>